<dbReference type="PANTHER" id="PTHR37807">
    <property type="entry name" value="OS07G0160300 PROTEIN"/>
    <property type="match status" value="1"/>
</dbReference>
<protein>
    <recommendedName>
        <fullName evidence="3">AAA+ ATPase domain-containing protein</fullName>
    </recommendedName>
</protein>
<dbReference type="EMBL" id="KI536726">
    <property type="protein sequence ID" value="ESR50330.1"/>
    <property type="molecule type" value="Genomic_DNA"/>
</dbReference>
<dbReference type="PANTHER" id="PTHR37807:SF3">
    <property type="entry name" value="OS07G0160300 PROTEIN"/>
    <property type="match status" value="1"/>
</dbReference>
<dbReference type="KEGG" id="cic:CICLE_v10032522mg"/>
<dbReference type="Pfam" id="PF13671">
    <property type="entry name" value="AAA_33"/>
    <property type="match status" value="1"/>
</dbReference>
<reference evidence="1 2" key="1">
    <citation type="submission" date="2013-10" db="EMBL/GenBank/DDBJ databases">
        <authorList>
            <consortium name="International Citrus Genome Consortium"/>
            <person name="Jenkins J."/>
            <person name="Schmutz J."/>
            <person name="Prochnik S."/>
            <person name="Rokhsar D."/>
            <person name="Gmitter F."/>
            <person name="Ollitrault P."/>
            <person name="Machado M."/>
            <person name="Talon M."/>
            <person name="Wincker P."/>
            <person name="Jaillon O."/>
            <person name="Morgante M."/>
        </authorList>
    </citation>
    <scope>NUCLEOTIDE SEQUENCE</scope>
    <source>
        <strain evidence="2">cv. Clemenules</strain>
    </source>
</reference>
<name>V4TFG5_CITCL</name>
<dbReference type="InterPro" id="IPR027417">
    <property type="entry name" value="P-loop_NTPase"/>
</dbReference>
<dbReference type="Proteomes" id="UP000030687">
    <property type="component" value="Unassembled WGS sequence"/>
</dbReference>
<dbReference type="SUPFAM" id="SSF52540">
    <property type="entry name" value="P-loop containing nucleoside triphosphate hydrolases"/>
    <property type="match status" value="1"/>
</dbReference>
<accession>V4TFG5</accession>
<dbReference type="STRING" id="85681.V4TFG5"/>
<gene>
    <name evidence="1" type="ORF">CICLE_v10032522mg</name>
</gene>
<dbReference type="OMA" id="HKPSTWQ"/>
<evidence type="ECO:0008006" key="3">
    <source>
        <dbReference type="Google" id="ProtNLM"/>
    </source>
</evidence>
<dbReference type="AlphaFoldDB" id="V4TFG5"/>
<dbReference type="eggNOG" id="ENOG502RZ8W">
    <property type="taxonomic scope" value="Eukaryota"/>
</dbReference>
<keyword evidence="2" id="KW-1185">Reference proteome</keyword>
<dbReference type="InParanoid" id="V4TFG5"/>
<proteinExistence type="predicted"/>
<evidence type="ECO:0000313" key="2">
    <source>
        <dbReference type="Proteomes" id="UP000030687"/>
    </source>
</evidence>
<evidence type="ECO:0000313" key="1">
    <source>
        <dbReference type="EMBL" id="ESR50330.1"/>
    </source>
</evidence>
<sequence>MVMNIHHPFHHLYRHHLQLLENIKLGRKDKKMSKDDHLKINQTPPPLIIIAMKGHPGTGKSTLADAIASALKIPLIDKDDVRDCTLSLQQTLQKTTPHHQHATSAAAAASSLLNDLSYDVIWKIASTQLKLGVSVVVDSPLSRRAHLEKLVKLAGEMRAGLVMVECKPSDEAEWRRRLEGRGNESGCGVVGDDRPSSWHKPSTWRDLERLLEGYCGCTEYDVGDVPKLTVDTTASVGFQELVSNVIEFILHIDF</sequence>
<organism evidence="1 2">
    <name type="scientific">Citrus clementina</name>
    <name type="common">Clementine</name>
    <name type="synonym">Citrus deliciosa x Citrus sinensis</name>
    <dbReference type="NCBI Taxonomy" id="85681"/>
    <lineage>
        <taxon>Eukaryota</taxon>
        <taxon>Viridiplantae</taxon>
        <taxon>Streptophyta</taxon>
        <taxon>Embryophyta</taxon>
        <taxon>Tracheophyta</taxon>
        <taxon>Spermatophyta</taxon>
        <taxon>Magnoliopsida</taxon>
        <taxon>eudicotyledons</taxon>
        <taxon>Gunneridae</taxon>
        <taxon>Pentapetalae</taxon>
        <taxon>rosids</taxon>
        <taxon>malvids</taxon>
        <taxon>Sapindales</taxon>
        <taxon>Rutaceae</taxon>
        <taxon>Aurantioideae</taxon>
        <taxon>Citrus</taxon>
    </lineage>
</organism>
<dbReference type="Gene3D" id="3.40.50.300">
    <property type="entry name" value="P-loop containing nucleotide triphosphate hydrolases"/>
    <property type="match status" value="1"/>
</dbReference>
<dbReference type="Gramene" id="ESR50330">
    <property type="protein sequence ID" value="ESR50330"/>
    <property type="gene ID" value="CICLE_v10032522mg"/>
</dbReference>